<organism evidence="1 2">
    <name type="scientific">Camellia lanceoleosa</name>
    <dbReference type="NCBI Taxonomy" id="1840588"/>
    <lineage>
        <taxon>Eukaryota</taxon>
        <taxon>Viridiplantae</taxon>
        <taxon>Streptophyta</taxon>
        <taxon>Embryophyta</taxon>
        <taxon>Tracheophyta</taxon>
        <taxon>Spermatophyta</taxon>
        <taxon>Magnoliopsida</taxon>
        <taxon>eudicotyledons</taxon>
        <taxon>Gunneridae</taxon>
        <taxon>Pentapetalae</taxon>
        <taxon>asterids</taxon>
        <taxon>Ericales</taxon>
        <taxon>Theaceae</taxon>
        <taxon>Camellia</taxon>
    </lineage>
</organism>
<dbReference type="EMBL" id="CM045763">
    <property type="protein sequence ID" value="KAI8024098.1"/>
    <property type="molecule type" value="Genomic_DNA"/>
</dbReference>
<keyword evidence="2" id="KW-1185">Reference proteome</keyword>
<gene>
    <name evidence="1" type="ORF">LOK49_LG03G01335</name>
</gene>
<name>A0ACC0IFM5_9ERIC</name>
<evidence type="ECO:0000313" key="2">
    <source>
        <dbReference type="Proteomes" id="UP001060215"/>
    </source>
</evidence>
<dbReference type="Proteomes" id="UP001060215">
    <property type="component" value="Chromosome 6"/>
</dbReference>
<comment type="caution">
    <text evidence="1">The sequence shown here is derived from an EMBL/GenBank/DDBJ whole genome shotgun (WGS) entry which is preliminary data.</text>
</comment>
<reference evidence="1 2" key="1">
    <citation type="journal article" date="2022" name="Plant J.">
        <title>Chromosome-level genome of Camellia lanceoleosa provides a valuable resource for understanding genome evolution and self-incompatibility.</title>
        <authorList>
            <person name="Gong W."/>
            <person name="Xiao S."/>
            <person name="Wang L."/>
            <person name="Liao Z."/>
            <person name="Chang Y."/>
            <person name="Mo W."/>
            <person name="Hu G."/>
            <person name="Li W."/>
            <person name="Zhao G."/>
            <person name="Zhu H."/>
            <person name="Hu X."/>
            <person name="Ji K."/>
            <person name="Xiang X."/>
            <person name="Song Q."/>
            <person name="Yuan D."/>
            <person name="Jin S."/>
            <person name="Zhang L."/>
        </authorList>
    </citation>
    <scope>NUCLEOTIDE SEQUENCE [LARGE SCALE GENOMIC DNA]</scope>
    <source>
        <strain evidence="1">SQ_2022a</strain>
    </source>
</reference>
<proteinExistence type="predicted"/>
<sequence length="189" mass="21246">MAYRGRASELRVEQKIIIIKIDEESRGELVEITERNRARSFSVRIDLGGVFWVKEALIEAWKRFSEDVFFSKYRSHSAVFCLQRFNNKRGAFVELSRWTAGIKRSNVIIPVGVEGQGWLHTAALLGRIISGGSKGNVGVKTDRTGIRTSQPSGIYLPHMEKAITGEFRGHTRGATRGQYTGVNRGRSYA</sequence>
<evidence type="ECO:0000313" key="1">
    <source>
        <dbReference type="EMBL" id="KAI8024098.1"/>
    </source>
</evidence>
<accession>A0ACC0IFM5</accession>
<protein>
    <submittedName>
        <fullName evidence="1">Transcription factor Pur-alpha 1</fullName>
    </submittedName>
</protein>